<keyword evidence="4" id="KW-0472">Membrane</keyword>
<gene>
    <name evidence="6" type="ORF">Sjap_007604</name>
</gene>
<dbReference type="InterPro" id="IPR008962">
    <property type="entry name" value="PapD-like_sf"/>
</dbReference>
<dbReference type="GO" id="GO:0061817">
    <property type="term" value="P:endoplasmic reticulum-plasma membrane tethering"/>
    <property type="evidence" value="ECO:0007669"/>
    <property type="project" value="TreeGrafter"/>
</dbReference>
<keyword evidence="4" id="KW-0812">Transmembrane</keyword>
<evidence type="ECO:0000256" key="2">
    <source>
        <dbReference type="SAM" id="Coils"/>
    </source>
</evidence>
<dbReference type="AlphaFoldDB" id="A0AAP0JQ53"/>
<comment type="caution">
    <text evidence="6">The sequence shown here is derived from an EMBL/GenBank/DDBJ whole genome shotgun (WGS) entry which is preliminary data.</text>
</comment>
<comment type="similarity">
    <text evidence="1">Belongs to the VAMP-associated protein (VAP) (TC 9.B.17) family.</text>
</comment>
<dbReference type="GO" id="GO:0005789">
    <property type="term" value="C:endoplasmic reticulum membrane"/>
    <property type="evidence" value="ECO:0007669"/>
    <property type="project" value="InterPro"/>
</dbReference>
<dbReference type="InterPro" id="IPR016763">
    <property type="entry name" value="VAP"/>
</dbReference>
<dbReference type="PANTHER" id="PTHR10809:SF148">
    <property type="entry name" value="OS01G0936800 PROTEIN"/>
    <property type="match status" value="1"/>
</dbReference>
<dbReference type="InterPro" id="IPR013783">
    <property type="entry name" value="Ig-like_fold"/>
</dbReference>
<dbReference type="FunFam" id="2.60.40.10:FF:000813">
    <property type="entry name" value="Vesicle-associated protein 1-1"/>
    <property type="match status" value="1"/>
</dbReference>
<dbReference type="Proteomes" id="UP001417504">
    <property type="component" value="Unassembled WGS sequence"/>
</dbReference>
<dbReference type="Gene3D" id="2.60.40.10">
    <property type="entry name" value="Immunoglobulins"/>
    <property type="match status" value="1"/>
</dbReference>
<evidence type="ECO:0000313" key="7">
    <source>
        <dbReference type="Proteomes" id="UP001417504"/>
    </source>
</evidence>
<evidence type="ECO:0000256" key="4">
    <source>
        <dbReference type="SAM" id="Phobius"/>
    </source>
</evidence>
<organism evidence="6 7">
    <name type="scientific">Stephania japonica</name>
    <dbReference type="NCBI Taxonomy" id="461633"/>
    <lineage>
        <taxon>Eukaryota</taxon>
        <taxon>Viridiplantae</taxon>
        <taxon>Streptophyta</taxon>
        <taxon>Embryophyta</taxon>
        <taxon>Tracheophyta</taxon>
        <taxon>Spermatophyta</taxon>
        <taxon>Magnoliopsida</taxon>
        <taxon>Ranunculales</taxon>
        <taxon>Menispermaceae</taxon>
        <taxon>Menispermoideae</taxon>
        <taxon>Cissampelideae</taxon>
        <taxon>Stephania</taxon>
    </lineage>
</organism>
<evidence type="ECO:0000259" key="5">
    <source>
        <dbReference type="PROSITE" id="PS50202"/>
    </source>
</evidence>
<dbReference type="SUPFAM" id="SSF49354">
    <property type="entry name" value="PapD-like"/>
    <property type="match status" value="1"/>
</dbReference>
<feature type="region of interest" description="Disordered" evidence="3">
    <location>
        <begin position="261"/>
        <end position="289"/>
    </location>
</feature>
<feature type="domain" description="MSP" evidence="5">
    <location>
        <begin position="5"/>
        <end position="125"/>
    </location>
</feature>
<proteinExistence type="inferred from homology"/>
<dbReference type="PANTHER" id="PTHR10809">
    <property type="entry name" value="VESICLE-ASSOCIATED MEMBRANE PROTEIN-ASSOCIATED PROTEIN"/>
    <property type="match status" value="1"/>
</dbReference>
<feature type="transmembrane region" description="Helical" evidence="4">
    <location>
        <begin position="371"/>
        <end position="392"/>
    </location>
</feature>
<accession>A0AAP0JQ53</accession>
<dbReference type="GO" id="GO:0005886">
    <property type="term" value="C:plasma membrane"/>
    <property type="evidence" value="ECO:0007669"/>
    <property type="project" value="TreeGrafter"/>
</dbReference>
<feature type="coiled-coil region" evidence="2">
    <location>
        <begin position="307"/>
        <end position="362"/>
    </location>
</feature>
<dbReference type="Pfam" id="PF00635">
    <property type="entry name" value="Motile_Sperm"/>
    <property type="match status" value="1"/>
</dbReference>
<evidence type="ECO:0000313" key="6">
    <source>
        <dbReference type="EMBL" id="KAK9137010.1"/>
    </source>
</evidence>
<reference evidence="6 7" key="1">
    <citation type="submission" date="2024-01" db="EMBL/GenBank/DDBJ databases">
        <title>Genome assemblies of Stephania.</title>
        <authorList>
            <person name="Yang L."/>
        </authorList>
    </citation>
    <scope>NUCLEOTIDE SEQUENCE [LARGE SCALE GENOMIC DNA]</scope>
    <source>
        <strain evidence="6">QJT</strain>
        <tissue evidence="6">Leaf</tissue>
    </source>
</reference>
<dbReference type="GO" id="GO:0090158">
    <property type="term" value="P:endoplasmic reticulum membrane organization"/>
    <property type="evidence" value="ECO:0007669"/>
    <property type="project" value="TreeGrafter"/>
</dbReference>
<evidence type="ECO:0000256" key="3">
    <source>
        <dbReference type="SAM" id="MobiDB-lite"/>
    </source>
</evidence>
<keyword evidence="7" id="KW-1185">Reference proteome</keyword>
<protein>
    <recommendedName>
        <fullName evidence="5">MSP domain-containing protein</fullName>
    </recommendedName>
</protein>
<dbReference type="PROSITE" id="PS50202">
    <property type="entry name" value="MSP"/>
    <property type="match status" value="1"/>
</dbReference>
<keyword evidence="2" id="KW-0175">Coiled coil</keyword>
<sequence>MGTELLGIQPSELKFTFELKKQSSCSVQLVNNSDQCVAFKVKTTSPKRYCVRPNTGIIQPNSSCDFTVTMQAQRLAPPDMQCKDKFLIQSTIVPLGTIAEDITSAMFAKDSGRYIEESKLKVIFVSPPNSPVLGPVNGSLKLGYGVSNLRGIQNGADDFPLPHRVTNGVEELKLPKDADLKRTKDANEIQLAKDADEIQLTKDVDLKPAKDTDVLKLSEDVSFKSDKDVEDLKITNDVDLKPAKHAEELKVAMDIDLKPAKDAEDSKPVQDMVSSSTDDFEELKPTEHAEELKQTRYMDEFTLPREDIKLARDVEELKANIRALEAKLNEAEITISRLRVERSKATKESQTLKQELALLRRNSNGARKAQVGFPFLFVCMVALISVVIGYLLRR</sequence>
<evidence type="ECO:0000256" key="1">
    <source>
        <dbReference type="ARBA" id="ARBA00008932"/>
    </source>
</evidence>
<dbReference type="EMBL" id="JBBNAE010000003">
    <property type="protein sequence ID" value="KAK9137010.1"/>
    <property type="molecule type" value="Genomic_DNA"/>
</dbReference>
<keyword evidence="4" id="KW-1133">Transmembrane helix</keyword>
<name>A0AAP0JQ53_9MAGN</name>
<dbReference type="InterPro" id="IPR000535">
    <property type="entry name" value="MSP_dom"/>
</dbReference>